<evidence type="ECO:0000256" key="3">
    <source>
        <dbReference type="ARBA" id="ARBA00011901"/>
    </source>
</evidence>
<keyword evidence="11" id="KW-0812">Transmembrane</keyword>
<sequence length="722" mass="76446">MSTGRVLRLTSPYMQGEDVRELQQALVDNNFYPDVNASDYGVDGVYGPDTEDAVRRYQTVQGLEVDGIAGQATLASLGVSSGGTGGTGGNVLQRGDSGSAVRELQQALVDNNFYPDVNASDNGVDGVYGPDTEDAVRRYQTIQGLEVDGIAGPATLGSLGLSSGGTGGTGGSGGSVLQRGDSGSAVRELQQALVDNNFYPDVNASDNGVDGVYGPDTEDAVRRYQTIEGLEVDGIAGPETLGSLGLSSGGTGGNVLQRGDSGSAVRELQQALVDNNFYPDVNASDNGVDGVYGPDTEDAVRRYQTIEGLEVDGIAGPETLGSLGLSNSGGTGGTGGTGGSDGGYSIGGDMGHLTVVNDIIPRFNGNRPSIIMTPQYITIHETANTDVGANAAMHANYVKQPGTAVSWHFTVDDGNRIYQHLPTYETGYHAGDGSGDGNRNSIGIELCVNSDGYFLETRRNAAALVKKLMTDFAIPISNVVPHNHWSGKNCPANLLSVFDDFLAQVENSSYEEPEVYSPDSVFTDKNPFLSPDTPEYDYDITVGGLTGTLTGTLVLDGDVPWTIAEEGENGESKVLHSHELDDGMDKMLNIMKEHYGLNEYGSIQEARTEIEGILGEVMDRLEEVRIDYFTDFEATWDPPFLNTTYIKMEILYFIPGSDAKLLETVSLDEIDYDNNRNRGRPQTGLVLVLVLLAVFALVALGLTMGSIIAAIIALLFGSSAAS</sequence>
<feature type="region of interest" description="Disordered" evidence="10">
    <location>
        <begin position="161"/>
        <end position="180"/>
    </location>
</feature>
<dbReference type="InterPro" id="IPR002502">
    <property type="entry name" value="Amidase_domain"/>
</dbReference>
<comment type="similarity">
    <text evidence="2">Belongs to the N-acetylmuramoyl-L-alanine amidase 2 family.</text>
</comment>
<dbReference type="EC" id="3.5.1.28" evidence="3"/>
<protein>
    <recommendedName>
        <fullName evidence="3">N-acetylmuramoyl-L-alanine amidase</fullName>
        <ecNumber evidence="3">3.5.1.28</ecNumber>
    </recommendedName>
    <alternativeName>
        <fullName evidence="9">Autolysin</fullName>
    </alternativeName>
    <alternativeName>
        <fullName evidence="8">Cell wall hydrolase</fullName>
    </alternativeName>
</protein>
<dbReference type="Pfam" id="PF01510">
    <property type="entry name" value="Amidase_2"/>
    <property type="match status" value="1"/>
</dbReference>
<dbReference type="SUPFAM" id="SSF55846">
    <property type="entry name" value="N-acetylmuramoyl-L-alanine amidase-like"/>
    <property type="match status" value="1"/>
</dbReference>
<dbReference type="PANTHER" id="PTHR30417">
    <property type="entry name" value="N-ACETYLMURAMOYL-L-ALANINE AMIDASE AMID"/>
    <property type="match status" value="1"/>
</dbReference>
<dbReference type="InterPro" id="IPR036365">
    <property type="entry name" value="PGBD-like_sf"/>
</dbReference>
<dbReference type="InterPro" id="IPR036505">
    <property type="entry name" value="Amidase/PGRP_sf"/>
</dbReference>
<evidence type="ECO:0000313" key="14">
    <source>
        <dbReference type="Proteomes" id="UP001519345"/>
    </source>
</evidence>
<dbReference type="InterPro" id="IPR002477">
    <property type="entry name" value="Peptidoglycan-bd-like"/>
</dbReference>
<keyword evidence="14" id="KW-1185">Reference proteome</keyword>
<evidence type="ECO:0000256" key="11">
    <source>
        <dbReference type="SAM" id="Phobius"/>
    </source>
</evidence>
<feature type="compositionally biased region" description="Gly residues" evidence="10">
    <location>
        <begin position="162"/>
        <end position="174"/>
    </location>
</feature>
<dbReference type="PANTHER" id="PTHR30417:SF11">
    <property type="entry name" value="N-ACETYLMURAMOYL-L-ALANINE AMIDASE XLYA"/>
    <property type="match status" value="1"/>
</dbReference>
<name>A0ABS4IJX6_9BACI</name>
<evidence type="ECO:0000256" key="8">
    <source>
        <dbReference type="ARBA" id="ARBA00030881"/>
    </source>
</evidence>
<keyword evidence="7" id="KW-0961">Cell wall biogenesis/degradation</keyword>
<dbReference type="Gene3D" id="1.10.101.10">
    <property type="entry name" value="PGBD-like superfamily/PGBD"/>
    <property type="match status" value="4"/>
</dbReference>
<comment type="caution">
    <text evidence="13">The sequence shown here is derived from an EMBL/GenBank/DDBJ whole genome shotgun (WGS) entry which is preliminary data.</text>
</comment>
<dbReference type="CDD" id="cd06583">
    <property type="entry name" value="PGRP"/>
    <property type="match status" value="1"/>
</dbReference>
<evidence type="ECO:0000256" key="7">
    <source>
        <dbReference type="ARBA" id="ARBA00023316"/>
    </source>
</evidence>
<organism evidence="13 14">
    <name type="scientific">Virgibacillus natechei</name>
    <dbReference type="NCBI Taxonomy" id="1216297"/>
    <lineage>
        <taxon>Bacteria</taxon>
        <taxon>Bacillati</taxon>
        <taxon>Bacillota</taxon>
        <taxon>Bacilli</taxon>
        <taxon>Bacillales</taxon>
        <taxon>Bacillaceae</taxon>
        <taxon>Virgibacillus</taxon>
    </lineage>
</organism>
<evidence type="ECO:0000256" key="6">
    <source>
        <dbReference type="ARBA" id="ARBA00023287"/>
    </source>
</evidence>
<evidence type="ECO:0000256" key="1">
    <source>
        <dbReference type="ARBA" id="ARBA00001561"/>
    </source>
</evidence>
<keyword evidence="11" id="KW-1133">Transmembrane helix</keyword>
<dbReference type="InterPro" id="IPR051206">
    <property type="entry name" value="NAMLAA_amidase_2"/>
</dbReference>
<gene>
    <name evidence="13" type="ORF">J2Z83_002432</name>
</gene>
<keyword evidence="4" id="KW-0378">Hydrolase</keyword>
<dbReference type="Proteomes" id="UP001519345">
    <property type="component" value="Unassembled WGS sequence"/>
</dbReference>
<dbReference type="SMART" id="SM00644">
    <property type="entry name" value="Ami_2"/>
    <property type="match status" value="1"/>
</dbReference>
<dbReference type="SUPFAM" id="SSF47090">
    <property type="entry name" value="PGBD-like"/>
    <property type="match status" value="4"/>
</dbReference>
<evidence type="ECO:0000259" key="12">
    <source>
        <dbReference type="SMART" id="SM00644"/>
    </source>
</evidence>
<dbReference type="Gene3D" id="3.40.80.10">
    <property type="entry name" value="Peptidoglycan recognition protein-like"/>
    <property type="match status" value="1"/>
</dbReference>
<accession>A0ABS4IJX6</accession>
<evidence type="ECO:0000256" key="4">
    <source>
        <dbReference type="ARBA" id="ARBA00022801"/>
    </source>
</evidence>
<keyword evidence="11" id="KW-0472">Membrane</keyword>
<reference evidence="13 14" key="1">
    <citation type="submission" date="2021-03" db="EMBL/GenBank/DDBJ databases">
        <title>Genomic Encyclopedia of Type Strains, Phase IV (KMG-IV): sequencing the most valuable type-strain genomes for metagenomic binning, comparative biology and taxonomic classification.</title>
        <authorList>
            <person name="Goeker M."/>
        </authorList>
    </citation>
    <scope>NUCLEOTIDE SEQUENCE [LARGE SCALE GENOMIC DNA]</scope>
    <source>
        <strain evidence="13 14">DSM 25609</strain>
    </source>
</reference>
<keyword evidence="5" id="KW-0749">Sporulation</keyword>
<dbReference type="EMBL" id="JAGGKX010000012">
    <property type="protein sequence ID" value="MBP1970314.1"/>
    <property type="molecule type" value="Genomic_DNA"/>
</dbReference>
<evidence type="ECO:0000313" key="13">
    <source>
        <dbReference type="EMBL" id="MBP1970314.1"/>
    </source>
</evidence>
<keyword evidence="6" id="KW-0178">Competence</keyword>
<feature type="transmembrane region" description="Helical" evidence="11">
    <location>
        <begin position="685"/>
        <end position="716"/>
    </location>
</feature>
<evidence type="ECO:0000256" key="9">
    <source>
        <dbReference type="ARBA" id="ARBA00032390"/>
    </source>
</evidence>
<proteinExistence type="inferred from homology"/>
<evidence type="ECO:0000256" key="5">
    <source>
        <dbReference type="ARBA" id="ARBA00022969"/>
    </source>
</evidence>
<feature type="domain" description="N-acetylmuramoyl-L-alanine amidase" evidence="12">
    <location>
        <begin position="360"/>
        <end position="505"/>
    </location>
</feature>
<evidence type="ECO:0000256" key="2">
    <source>
        <dbReference type="ARBA" id="ARBA00007553"/>
    </source>
</evidence>
<dbReference type="RefSeq" id="WP_209463453.1">
    <property type="nucleotide sequence ID" value="NZ_CP110224.1"/>
</dbReference>
<comment type="catalytic activity">
    <reaction evidence="1">
        <text>Hydrolyzes the link between N-acetylmuramoyl residues and L-amino acid residues in certain cell-wall glycopeptides.</text>
        <dbReference type="EC" id="3.5.1.28"/>
    </reaction>
</comment>
<dbReference type="InterPro" id="IPR036366">
    <property type="entry name" value="PGBDSf"/>
</dbReference>
<evidence type="ECO:0000256" key="10">
    <source>
        <dbReference type="SAM" id="MobiDB-lite"/>
    </source>
</evidence>
<dbReference type="Pfam" id="PF01471">
    <property type="entry name" value="PG_binding_1"/>
    <property type="match status" value="4"/>
</dbReference>